<feature type="active site" description="Proton donor" evidence="4">
    <location>
        <position position="191"/>
    </location>
</feature>
<dbReference type="RefSeq" id="WP_013409042.1">
    <property type="nucleotide sequence ID" value="NC_014655.1"/>
</dbReference>
<evidence type="ECO:0000256" key="6">
    <source>
        <dbReference type="RuleBase" id="RU361187"/>
    </source>
</evidence>
<evidence type="ECO:0000256" key="5">
    <source>
        <dbReference type="PIRSR" id="PIRSR606710-2"/>
    </source>
</evidence>
<dbReference type="EMBL" id="CP002305">
    <property type="protein sequence ID" value="ADQ18001.1"/>
    <property type="molecule type" value="Genomic_DNA"/>
</dbReference>
<dbReference type="AlphaFoldDB" id="E4RWC8"/>
<dbReference type="SUPFAM" id="SSF75005">
    <property type="entry name" value="Arabinanase/levansucrase/invertase"/>
    <property type="match status" value="1"/>
</dbReference>
<dbReference type="STRING" id="649349.Lbys_2325"/>
<dbReference type="eggNOG" id="COG3507">
    <property type="taxonomic scope" value="Bacteria"/>
</dbReference>
<dbReference type="CAZy" id="GH43">
    <property type="family name" value="Glycoside Hydrolase Family 43"/>
</dbReference>
<proteinExistence type="inferred from homology"/>
<protein>
    <submittedName>
        <fullName evidence="9">Glycoside hydrolase family 43</fullName>
    </submittedName>
</protein>
<dbReference type="PANTHER" id="PTHR42812:SF12">
    <property type="entry name" value="BETA-XYLOSIDASE-RELATED"/>
    <property type="match status" value="1"/>
</dbReference>
<dbReference type="HOGENOM" id="CLU_016508_1_0_10"/>
<dbReference type="KEGG" id="lby:Lbys_2325"/>
<feature type="site" description="Important for catalytic activity, responsible for pKa modulation of the active site Glu and correct orientation of both the proton donor and substrate" evidence="5">
    <location>
        <position position="136"/>
    </location>
</feature>
<feature type="chain" id="PRO_5003188496" evidence="7">
    <location>
        <begin position="17"/>
        <end position="500"/>
    </location>
</feature>
<dbReference type="GO" id="GO:0004553">
    <property type="term" value="F:hydrolase activity, hydrolyzing O-glycosyl compounds"/>
    <property type="evidence" value="ECO:0007669"/>
    <property type="project" value="InterPro"/>
</dbReference>
<feature type="domain" description="Beta-xylosidase C-terminal Concanavalin A-like" evidence="8">
    <location>
        <begin position="307"/>
        <end position="497"/>
    </location>
</feature>
<dbReference type="OrthoDB" id="9801455at2"/>
<evidence type="ECO:0000256" key="1">
    <source>
        <dbReference type="ARBA" id="ARBA00009865"/>
    </source>
</evidence>
<dbReference type="Gene3D" id="2.115.10.20">
    <property type="entry name" value="Glycosyl hydrolase domain, family 43"/>
    <property type="match status" value="1"/>
</dbReference>
<evidence type="ECO:0000256" key="3">
    <source>
        <dbReference type="ARBA" id="ARBA00023295"/>
    </source>
</evidence>
<keyword evidence="7" id="KW-0732">Signal</keyword>
<evidence type="ECO:0000256" key="4">
    <source>
        <dbReference type="PIRSR" id="PIRSR606710-1"/>
    </source>
</evidence>
<dbReference type="InterPro" id="IPR041542">
    <property type="entry name" value="GH43_C2"/>
</dbReference>
<reference evidence="9 10" key="2">
    <citation type="journal article" date="2011" name="Stand. Genomic Sci.">
        <title>Complete genome sequence of Leadbetterella byssophila type strain (4M15).</title>
        <authorList>
            <person name="Abt B."/>
            <person name="Teshima H."/>
            <person name="Lucas S."/>
            <person name="Lapidus A."/>
            <person name="Del Rio T.G."/>
            <person name="Nolan M."/>
            <person name="Tice H."/>
            <person name="Cheng J.F."/>
            <person name="Pitluck S."/>
            <person name="Liolios K."/>
            <person name="Pagani I."/>
            <person name="Ivanova N."/>
            <person name="Mavromatis K."/>
            <person name="Pati A."/>
            <person name="Tapia R."/>
            <person name="Han C."/>
            <person name="Goodwin L."/>
            <person name="Chen A."/>
            <person name="Palaniappan K."/>
            <person name="Land M."/>
            <person name="Hauser L."/>
            <person name="Chang Y.J."/>
            <person name="Jeffries C.D."/>
            <person name="Rohde M."/>
            <person name="Goker M."/>
            <person name="Tindall B.J."/>
            <person name="Detter J.C."/>
            <person name="Woyke T."/>
            <person name="Bristow J."/>
            <person name="Eisen J.A."/>
            <person name="Markowitz V."/>
            <person name="Hugenholtz P."/>
            <person name="Klenk H.P."/>
            <person name="Kyrpides N.C."/>
        </authorList>
    </citation>
    <scope>NUCLEOTIDE SEQUENCE [LARGE SCALE GENOMIC DNA]</scope>
    <source>
        <strain evidence="10">DSM 17132 / JCM 16389 / KACC 11308 / NBRC 106382 / 4M15</strain>
    </source>
</reference>
<keyword evidence="10" id="KW-1185">Reference proteome</keyword>
<evidence type="ECO:0000256" key="7">
    <source>
        <dbReference type="SAM" id="SignalP"/>
    </source>
</evidence>
<dbReference type="Gene3D" id="2.60.120.200">
    <property type="match status" value="1"/>
</dbReference>
<dbReference type="PANTHER" id="PTHR42812">
    <property type="entry name" value="BETA-XYLOSIDASE"/>
    <property type="match status" value="1"/>
</dbReference>
<name>E4RWC8_LEAB4</name>
<keyword evidence="2 6" id="KW-0378">Hydrolase</keyword>
<evidence type="ECO:0000256" key="2">
    <source>
        <dbReference type="ARBA" id="ARBA00022801"/>
    </source>
</evidence>
<accession>E4RWC8</accession>
<comment type="similarity">
    <text evidence="1 6">Belongs to the glycosyl hydrolase 43 family.</text>
</comment>
<dbReference type="GO" id="GO:0005975">
    <property type="term" value="P:carbohydrate metabolic process"/>
    <property type="evidence" value="ECO:0007669"/>
    <property type="project" value="InterPro"/>
</dbReference>
<dbReference type="Proteomes" id="UP000007435">
    <property type="component" value="Chromosome"/>
</dbReference>
<dbReference type="CDD" id="cd09001">
    <property type="entry name" value="GH43_FsAxh1-like"/>
    <property type="match status" value="1"/>
</dbReference>
<evidence type="ECO:0000259" key="8">
    <source>
        <dbReference type="Pfam" id="PF17851"/>
    </source>
</evidence>
<gene>
    <name evidence="9" type="ordered locus">Lbys_2325</name>
</gene>
<organism evidence="9 10">
    <name type="scientific">Leadbetterella byssophila (strain DSM 17132 / JCM 16389 / KACC 11308 / NBRC 106382 / 4M15)</name>
    <dbReference type="NCBI Taxonomy" id="649349"/>
    <lineage>
        <taxon>Bacteria</taxon>
        <taxon>Pseudomonadati</taxon>
        <taxon>Bacteroidota</taxon>
        <taxon>Cytophagia</taxon>
        <taxon>Cytophagales</taxon>
        <taxon>Leadbetterellaceae</taxon>
        <taxon>Leadbetterella</taxon>
    </lineage>
</organism>
<dbReference type="Pfam" id="PF17851">
    <property type="entry name" value="GH43_C2"/>
    <property type="match status" value="1"/>
</dbReference>
<evidence type="ECO:0000313" key="9">
    <source>
        <dbReference type="EMBL" id="ADQ18001.1"/>
    </source>
</evidence>
<dbReference type="InterPro" id="IPR023296">
    <property type="entry name" value="Glyco_hydro_beta-prop_sf"/>
</dbReference>
<dbReference type="InterPro" id="IPR013320">
    <property type="entry name" value="ConA-like_dom_sf"/>
</dbReference>
<dbReference type="Pfam" id="PF04616">
    <property type="entry name" value="Glyco_hydro_43"/>
    <property type="match status" value="1"/>
</dbReference>
<feature type="signal peptide" evidence="7">
    <location>
        <begin position="1"/>
        <end position="16"/>
    </location>
</feature>
<dbReference type="SUPFAM" id="SSF49899">
    <property type="entry name" value="Concanavalin A-like lectins/glucanases"/>
    <property type="match status" value="1"/>
</dbReference>
<reference key="1">
    <citation type="submission" date="2010-11" db="EMBL/GenBank/DDBJ databases">
        <title>The complete genome of Leadbetterella byssophila DSM 17132.</title>
        <authorList>
            <consortium name="US DOE Joint Genome Institute (JGI-PGF)"/>
            <person name="Lucas S."/>
            <person name="Copeland A."/>
            <person name="Lapidus A."/>
            <person name="Glavina del Rio T."/>
            <person name="Dalin E."/>
            <person name="Tice H."/>
            <person name="Bruce D."/>
            <person name="Goodwin L."/>
            <person name="Pitluck S."/>
            <person name="Kyrpides N."/>
            <person name="Mavromatis K."/>
            <person name="Ivanova N."/>
            <person name="Teshima H."/>
            <person name="Brettin T."/>
            <person name="Detter J.C."/>
            <person name="Han C."/>
            <person name="Tapia R."/>
            <person name="Land M."/>
            <person name="Hauser L."/>
            <person name="Markowitz V."/>
            <person name="Cheng J.-F."/>
            <person name="Hugenholtz P."/>
            <person name="Woyke T."/>
            <person name="Wu D."/>
            <person name="Tindall B."/>
            <person name="Pomrenke H.G."/>
            <person name="Brambilla E."/>
            <person name="Klenk H.-P."/>
            <person name="Eisen J.A."/>
        </authorList>
    </citation>
    <scope>NUCLEOTIDE SEQUENCE [LARGE SCALE GENOMIC DNA]</scope>
    <source>
        <strain>DSM 17132</strain>
    </source>
</reference>
<dbReference type="InterPro" id="IPR051795">
    <property type="entry name" value="Glycosyl_Hydrlase_43"/>
</dbReference>
<evidence type="ECO:0000313" key="10">
    <source>
        <dbReference type="Proteomes" id="UP000007435"/>
    </source>
</evidence>
<keyword evidence="3 6" id="KW-0326">Glycosidase</keyword>
<dbReference type="InterPro" id="IPR006710">
    <property type="entry name" value="Glyco_hydro_43"/>
</dbReference>
<sequence length="500" mass="56591">MRRLILLLLLPFWSSAQLPIIYADVPDPSMIRVGDTYYMSSTTMHMNPGVPVMKSKDLVNWEIIHYAYEELEPDLDLGTGKSMYGKGSWASSLRYHEGTYYLSTFALNTGKTYIFTTKDIEKGPWERKSFQPAFHDHTLFFEDGKPYLIYGAGKLMLVPLKEDLTGVAGKERVLIENANLPAGPNIGLNAEGSQLFKHDGKYYLFNIVWPKGGMRTVLIHRAESLQGPWEGRVAFQDMGIAQGGMIDTPDGKWWAYLFRDKGSVGRVPYWVPIQWKDGWPVIGDDGKFPKDLPLPAGKGLIPGIVNSDEFTSNTLSLVWQWNHNADSTRWSLTDRKGFMRLKTGQVGAPLLQTRNMLTQRTIGPKCTGEVKIDVRGLKEGDVAGLIALQSDYAWVGVKVENGQRFLVVEKEEEGKKSELLKRPWKGNTVFVRIHCDFTDFKDEATFSFSSDGKRWEKASGSLAMKYKLTHFMGYRFGLFVQATKSEGGYADFDYYKINEL</sequence>
<feature type="active site" description="Proton acceptor" evidence="4">
    <location>
        <position position="27"/>
    </location>
</feature>